<name>A0AC35FAS5_9BILA</name>
<organism evidence="1 2">
    <name type="scientific">Panagrolaimus sp. PS1159</name>
    <dbReference type="NCBI Taxonomy" id="55785"/>
    <lineage>
        <taxon>Eukaryota</taxon>
        <taxon>Metazoa</taxon>
        <taxon>Ecdysozoa</taxon>
        <taxon>Nematoda</taxon>
        <taxon>Chromadorea</taxon>
        <taxon>Rhabditida</taxon>
        <taxon>Tylenchina</taxon>
        <taxon>Panagrolaimomorpha</taxon>
        <taxon>Panagrolaimoidea</taxon>
        <taxon>Panagrolaimidae</taxon>
        <taxon>Panagrolaimus</taxon>
    </lineage>
</organism>
<evidence type="ECO:0000313" key="2">
    <source>
        <dbReference type="WBParaSite" id="PS1159_v2.g15517.t1"/>
    </source>
</evidence>
<sequence>MDLNGEHTFLCGYQRIRRYGSTQDLNSPSTSSSGYRKPIQIIPHRVEPSDTLQSLELKYNSNMYEIKRLNRLWSNDSLHCKTIINIPIYDSSNIGTPINSAAQTPTAENSSKKFNPKKKPIAAAANIGNTAANLEVVNESESLEDFFKRIDSSFKQTQKSVKRLIKKAG</sequence>
<protein>
    <submittedName>
        <fullName evidence="2">LysM domain-containing protein</fullName>
    </submittedName>
</protein>
<evidence type="ECO:0000313" key="1">
    <source>
        <dbReference type="Proteomes" id="UP000887580"/>
    </source>
</evidence>
<proteinExistence type="predicted"/>
<dbReference type="Proteomes" id="UP000887580">
    <property type="component" value="Unplaced"/>
</dbReference>
<dbReference type="WBParaSite" id="PS1159_v2.g15517.t1">
    <property type="protein sequence ID" value="PS1159_v2.g15517.t1"/>
    <property type="gene ID" value="PS1159_v2.g15517"/>
</dbReference>
<reference evidence="2" key="1">
    <citation type="submission" date="2022-11" db="UniProtKB">
        <authorList>
            <consortium name="WormBaseParasite"/>
        </authorList>
    </citation>
    <scope>IDENTIFICATION</scope>
</reference>
<accession>A0AC35FAS5</accession>